<dbReference type="EMBL" id="JAACJP010000062">
    <property type="protein sequence ID" value="KAF5368139.1"/>
    <property type="molecule type" value="Genomic_DNA"/>
</dbReference>
<sequence>MPTPHGVERCADILLSMREEISEAGNFVAGELAAPIEKPHRILRRSAQIPPETVHIHACDDMLTAALRKFGFRIQVRILKQLQAVDARRAKDTQRILEEIAKMSPVVGPTPPMEMEKTVMAASLSRLRESQILPALKTLHASQDTVQQRTVQICGR</sequence>
<gene>
    <name evidence="1" type="ORF">D9615_010211</name>
</gene>
<comment type="caution">
    <text evidence="1">The sequence shown here is derived from an EMBL/GenBank/DDBJ whole genome shotgun (WGS) entry which is preliminary data.</text>
</comment>
<protein>
    <submittedName>
        <fullName evidence="1">Uncharacterized protein</fullName>
    </submittedName>
</protein>
<reference evidence="1 2" key="1">
    <citation type="journal article" date="2020" name="ISME J.">
        <title>Uncovering the hidden diversity of litter-decomposition mechanisms in mushroom-forming fungi.</title>
        <authorList>
            <person name="Floudas D."/>
            <person name="Bentzer J."/>
            <person name="Ahren D."/>
            <person name="Johansson T."/>
            <person name="Persson P."/>
            <person name="Tunlid A."/>
        </authorList>
    </citation>
    <scope>NUCLEOTIDE SEQUENCE [LARGE SCALE GENOMIC DNA]</scope>
    <source>
        <strain evidence="1 2">CBS 661.87</strain>
    </source>
</reference>
<name>A0A8H5LSV5_9AGAR</name>
<keyword evidence="2" id="KW-1185">Reference proteome</keyword>
<dbReference type="AlphaFoldDB" id="A0A8H5LSV5"/>
<evidence type="ECO:0000313" key="2">
    <source>
        <dbReference type="Proteomes" id="UP000565441"/>
    </source>
</evidence>
<evidence type="ECO:0000313" key="1">
    <source>
        <dbReference type="EMBL" id="KAF5368139.1"/>
    </source>
</evidence>
<accession>A0A8H5LSV5</accession>
<dbReference type="Proteomes" id="UP000565441">
    <property type="component" value="Unassembled WGS sequence"/>
</dbReference>
<proteinExistence type="predicted"/>
<organism evidence="1 2">
    <name type="scientific">Tricholomella constricta</name>
    <dbReference type="NCBI Taxonomy" id="117010"/>
    <lineage>
        <taxon>Eukaryota</taxon>
        <taxon>Fungi</taxon>
        <taxon>Dikarya</taxon>
        <taxon>Basidiomycota</taxon>
        <taxon>Agaricomycotina</taxon>
        <taxon>Agaricomycetes</taxon>
        <taxon>Agaricomycetidae</taxon>
        <taxon>Agaricales</taxon>
        <taxon>Tricholomatineae</taxon>
        <taxon>Lyophyllaceae</taxon>
        <taxon>Tricholomella</taxon>
    </lineage>
</organism>
<dbReference type="OrthoDB" id="1668230at2759"/>